<keyword evidence="6" id="KW-1133">Transmembrane helix</keyword>
<dbReference type="GO" id="GO:0016020">
    <property type="term" value="C:membrane"/>
    <property type="evidence" value="ECO:0007669"/>
    <property type="project" value="UniProtKB-SubCell"/>
</dbReference>
<proteinExistence type="predicted"/>
<evidence type="ECO:0000256" key="9">
    <source>
        <dbReference type="ARBA" id="ARBA00023180"/>
    </source>
</evidence>
<reference evidence="11 12" key="1">
    <citation type="journal article" date="2011" name="Genome Res.">
        <title>Whole genome sequencing of multiple Leishmania donovani clinical isolates provides insights into population structure and mechanisms of drug resistance.</title>
        <authorList>
            <person name="Downing T."/>
            <person name="Imamura H."/>
            <person name="Decuypere S."/>
            <person name="Clark T.G."/>
            <person name="Coombs G.H."/>
            <person name="Cotton J.A."/>
            <person name="Hilley J.D."/>
            <person name="de Doncker S."/>
            <person name="Maes I."/>
            <person name="Mottram J.C."/>
            <person name="Quail M.A."/>
            <person name="Rijal S."/>
            <person name="Sanders M."/>
            <person name="Schonian G."/>
            <person name="Stark O."/>
            <person name="Sundar S."/>
            <person name="Vanaerschot M."/>
            <person name="Hertz-Fowler C."/>
            <person name="Dujardin J.C."/>
            <person name="Berriman M."/>
        </authorList>
    </citation>
    <scope>NUCLEOTIDE SEQUENCE [LARGE SCALE GENOMIC DNA]</scope>
    <source>
        <strain evidence="11 12">BPK282A1</strain>
    </source>
</reference>
<comment type="subcellular location">
    <subcellularLocation>
        <location evidence="1">Membrane</location>
        <topology evidence="1">Single-pass membrane protein</topology>
    </subcellularLocation>
</comment>
<dbReference type="SMR" id="E9BRT1"/>
<dbReference type="AlphaFoldDB" id="E9BRT1"/>
<evidence type="ECO:0000256" key="5">
    <source>
        <dbReference type="ARBA" id="ARBA00022737"/>
    </source>
</evidence>
<evidence type="ECO:0000256" key="6">
    <source>
        <dbReference type="ARBA" id="ARBA00022989"/>
    </source>
</evidence>
<evidence type="ECO:0000256" key="8">
    <source>
        <dbReference type="ARBA" id="ARBA00023170"/>
    </source>
</evidence>
<keyword evidence="9" id="KW-0325">Glycoprotein</keyword>
<dbReference type="RefSeq" id="XP_003864642.1">
    <property type="nucleotide sequence ID" value="XM_003864594.1"/>
</dbReference>
<evidence type="ECO:0000256" key="1">
    <source>
        <dbReference type="ARBA" id="ARBA00004167"/>
    </source>
</evidence>
<gene>
    <name evidence="11" type="ORF">LDBPK_350490</name>
</gene>
<keyword evidence="3" id="KW-0812">Transmembrane</keyword>
<evidence type="ECO:0000313" key="11">
    <source>
        <dbReference type="EMBL" id="CBZ37960.1"/>
    </source>
</evidence>
<keyword evidence="8" id="KW-0675">Receptor</keyword>
<evidence type="ECO:0000256" key="7">
    <source>
        <dbReference type="ARBA" id="ARBA00023136"/>
    </source>
</evidence>
<evidence type="ECO:0000313" key="12">
    <source>
        <dbReference type="Proteomes" id="UP000008980"/>
    </source>
</evidence>
<keyword evidence="7" id="KW-0472">Membrane</keyword>
<keyword evidence="2" id="KW-0433">Leucine-rich repeat</keyword>
<dbReference type="EMBL" id="FR799622">
    <property type="protein sequence ID" value="CBZ37960.1"/>
    <property type="molecule type" value="Genomic_DNA"/>
</dbReference>
<dbReference type="OMA" id="EIFTHEI"/>
<reference evidence="12" key="2">
    <citation type="submission" date="2011-02" db="EMBL/GenBank/DDBJ databases">
        <title>Whole genome sequencing of Leishmania donovani clinical lines reveals dynamic variation related to drug resistance.</title>
        <authorList>
            <person name="Downing T."/>
            <person name="Imamura H."/>
            <person name="Sanders M."/>
            <person name="Decuypere S."/>
            <person name="Hertz-Fowler C."/>
            <person name="Clark T.G."/>
            <person name="Rijal S."/>
            <person name="Sundar S."/>
            <person name="Quail M.A."/>
            <person name="De Doncker S."/>
            <person name="Maes I."/>
            <person name="Vanaerschot M."/>
            <person name="Stark O."/>
            <person name="Schonian G."/>
            <person name="Dujardin J.C."/>
            <person name="Berriman M."/>
        </authorList>
    </citation>
    <scope>NUCLEOTIDE SEQUENCE [LARGE SCALE GENOMIC DNA]</scope>
    <source>
        <strain evidence="12">BPK282A1</strain>
    </source>
</reference>
<dbReference type="KEGG" id="ldo:LDBPK_350490"/>
<dbReference type="PhylomeDB" id="E9BRT1"/>
<feature type="non-terminal residue" evidence="11">
    <location>
        <position position="453"/>
    </location>
</feature>
<dbReference type="Gene3D" id="3.80.10.10">
    <property type="entry name" value="Ribonuclease Inhibitor"/>
    <property type="match status" value="1"/>
</dbReference>
<organism evidence="11 12">
    <name type="scientific">Leishmania donovani</name>
    <dbReference type="NCBI Taxonomy" id="5661"/>
    <lineage>
        <taxon>Eukaryota</taxon>
        <taxon>Discoba</taxon>
        <taxon>Euglenozoa</taxon>
        <taxon>Kinetoplastea</taxon>
        <taxon>Metakinetoplastina</taxon>
        <taxon>Trypanosomatida</taxon>
        <taxon>Trypanosomatidae</taxon>
        <taxon>Leishmaniinae</taxon>
        <taxon>Leishmania</taxon>
    </lineage>
</organism>
<feature type="signal peptide" evidence="10">
    <location>
        <begin position="1"/>
        <end position="34"/>
    </location>
</feature>
<accession>E9BRT1</accession>
<keyword evidence="4 10" id="KW-0732">Signal</keyword>
<feature type="chain" id="PRO_5003237436" evidence="10">
    <location>
        <begin position="35"/>
        <end position="453"/>
    </location>
</feature>
<protein>
    <submittedName>
        <fullName evidence="11">Proteophosphoglycan ppg4</fullName>
    </submittedName>
</protein>
<dbReference type="Proteomes" id="UP000008980">
    <property type="component" value="Chromosome 35"/>
</dbReference>
<evidence type="ECO:0000256" key="10">
    <source>
        <dbReference type="SAM" id="SignalP"/>
    </source>
</evidence>
<keyword evidence="5" id="KW-0677">Repeat</keyword>
<evidence type="ECO:0000256" key="4">
    <source>
        <dbReference type="ARBA" id="ARBA00022729"/>
    </source>
</evidence>
<dbReference type="SUPFAM" id="SSF52058">
    <property type="entry name" value="L domain-like"/>
    <property type="match status" value="1"/>
</dbReference>
<dbReference type="GeneID" id="13387520"/>
<name>E9BRT1_LEIDO</name>
<sequence length="453" mass="49478">MSFLWRRCTRQQPAIAAALLCASLLMLVCVGVRSASDEAGTLDCSVRVPNYSAAEQQHTRMFLDAIKAAIPALTSVWTCDNFCAHKGVECTEAGLHVRLNVDDLVGSLPEIPEGVIGSSVVVTKLTFSGDISNLKGTLPVSWHQLTSLSSFVFISTGVEDTPPEMRRNSIQSRVMTDDAGFIQAAWASTAQRASSLPVSRVSDNNMIGSPHSAWAGASKMERNYLQKKVDERSLPEEWGNMINIKVLNLTNLSLSGTLPASWASLRLLEQLLASNNLLEGTLPASWGSLKKLLDLQLIGNKFTGIIPQEWGEMTALQRVSLQLDYCTCVPQSWITRKVEVRLYSTVLGGDCEITSDCGSSSSSSELECDGPIPFYTPTQQAHTRNFLEAFKYTITDLQPLWTCTNFCVWEYVHCTPAGVAVEITGTEFFGSVPEVPADVNPSEVVVSKLDFSH</sequence>
<dbReference type="InterPro" id="IPR032675">
    <property type="entry name" value="LRR_dom_sf"/>
</dbReference>
<dbReference type="PANTHER" id="PTHR27000">
    <property type="entry name" value="LEUCINE-RICH REPEAT RECEPTOR-LIKE PROTEIN KINASE FAMILY PROTEIN-RELATED"/>
    <property type="match status" value="1"/>
</dbReference>
<evidence type="ECO:0000256" key="2">
    <source>
        <dbReference type="ARBA" id="ARBA00022614"/>
    </source>
</evidence>
<evidence type="ECO:0000256" key="3">
    <source>
        <dbReference type="ARBA" id="ARBA00022692"/>
    </source>
</evidence>
<dbReference type="VEuPathDB" id="TriTrypDB:LdBPK_350490.1"/>